<protein>
    <recommendedName>
        <fullName evidence="1">D-inositol 3-phosphate glycosyltransferase</fullName>
    </recommendedName>
</protein>
<dbReference type="RefSeq" id="WP_377931381.1">
    <property type="nucleotide sequence ID" value="NZ_JBHUEA010000001.1"/>
</dbReference>
<dbReference type="EMBL" id="JBHUEA010000001">
    <property type="protein sequence ID" value="MFD1720174.1"/>
    <property type="molecule type" value="Genomic_DNA"/>
</dbReference>
<evidence type="ECO:0000256" key="3">
    <source>
        <dbReference type="ARBA" id="ARBA00022679"/>
    </source>
</evidence>
<evidence type="ECO:0000256" key="2">
    <source>
        <dbReference type="ARBA" id="ARBA00022676"/>
    </source>
</evidence>
<keyword evidence="2" id="KW-0328">Glycosyltransferase</keyword>
<dbReference type="Pfam" id="PF13439">
    <property type="entry name" value="Glyco_transf_4"/>
    <property type="match status" value="1"/>
</dbReference>
<dbReference type="InterPro" id="IPR028098">
    <property type="entry name" value="Glyco_trans_4-like_N"/>
</dbReference>
<name>A0ABW4LB90_9MICO</name>
<evidence type="ECO:0000313" key="5">
    <source>
        <dbReference type="EMBL" id="MFD1720174.1"/>
    </source>
</evidence>
<dbReference type="SUPFAM" id="SSF53756">
    <property type="entry name" value="UDP-Glycosyltransferase/glycogen phosphorylase"/>
    <property type="match status" value="1"/>
</dbReference>
<dbReference type="PANTHER" id="PTHR45947">
    <property type="entry name" value="SULFOQUINOVOSYL TRANSFERASE SQD2"/>
    <property type="match status" value="1"/>
</dbReference>
<evidence type="ECO:0000313" key="6">
    <source>
        <dbReference type="Proteomes" id="UP001597347"/>
    </source>
</evidence>
<evidence type="ECO:0000256" key="1">
    <source>
        <dbReference type="ARBA" id="ARBA00021292"/>
    </source>
</evidence>
<dbReference type="Gene3D" id="3.40.50.2000">
    <property type="entry name" value="Glycogen Phosphorylase B"/>
    <property type="match status" value="2"/>
</dbReference>
<gene>
    <name evidence="5" type="ORF">ACFSBI_01305</name>
</gene>
<accession>A0ABW4LB90</accession>
<keyword evidence="6" id="KW-1185">Reference proteome</keyword>
<dbReference type="Proteomes" id="UP001597347">
    <property type="component" value="Unassembled WGS sequence"/>
</dbReference>
<evidence type="ECO:0000259" key="4">
    <source>
        <dbReference type="Pfam" id="PF13439"/>
    </source>
</evidence>
<comment type="caution">
    <text evidence="5">The sequence shown here is derived from an EMBL/GenBank/DDBJ whole genome shotgun (WGS) entry which is preliminary data.</text>
</comment>
<organism evidence="5 6">
    <name type="scientific">Amnibacterium endophyticum</name>
    <dbReference type="NCBI Taxonomy" id="2109337"/>
    <lineage>
        <taxon>Bacteria</taxon>
        <taxon>Bacillati</taxon>
        <taxon>Actinomycetota</taxon>
        <taxon>Actinomycetes</taxon>
        <taxon>Micrococcales</taxon>
        <taxon>Microbacteriaceae</taxon>
        <taxon>Amnibacterium</taxon>
    </lineage>
</organism>
<dbReference type="PANTHER" id="PTHR45947:SF3">
    <property type="entry name" value="SULFOQUINOVOSYL TRANSFERASE SQD2"/>
    <property type="match status" value="1"/>
</dbReference>
<proteinExistence type="predicted"/>
<feature type="domain" description="Glycosyltransferase subfamily 4-like N-terminal" evidence="4">
    <location>
        <begin position="2"/>
        <end position="151"/>
    </location>
</feature>
<keyword evidence="3" id="KW-0808">Transferase</keyword>
<sequence length="331" mass="36159">MERMLVSALSAFGAVGVRGVVVGQGLEHPYADDLRVAGYEVRLIPSVRSVDGLRHLYRTIRSIRPDVVHVHTEGVFLATVLVSVMATRSRRVVHTVHNVFDGGPAWRIRRRLSRAVADRFLERVVVCSPDVAENERRFGRRSTLIYNWVDDRFFELQGQRRPPRGDEDHVLLLGNCGPAKNHEMALRAVLSSNSVVSHVGGEGSASEGERDMLDRLQAAGRLRRRGAAVPDAALLEATRLLMPSRNEGMPVALAEALTIGLPAVIADAPGLRWAAGQHGITVVPLEQDGWTRALKGTAVPAATAPPIDFSAERGAAEYTAVYRAAARTRQR</sequence>
<dbReference type="Pfam" id="PF13692">
    <property type="entry name" value="Glyco_trans_1_4"/>
    <property type="match status" value="1"/>
</dbReference>
<reference evidence="6" key="1">
    <citation type="journal article" date="2019" name="Int. J. Syst. Evol. Microbiol.">
        <title>The Global Catalogue of Microorganisms (GCM) 10K type strain sequencing project: providing services to taxonomists for standard genome sequencing and annotation.</title>
        <authorList>
            <consortium name="The Broad Institute Genomics Platform"/>
            <consortium name="The Broad Institute Genome Sequencing Center for Infectious Disease"/>
            <person name="Wu L."/>
            <person name="Ma J."/>
        </authorList>
    </citation>
    <scope>NUCLEOTIDE SEQUENCE [LARGE SCALE GENOMIC DNA]</scope>
    <source>
        <strain evidence="6">CGMCC 1.12471</strain>
    </source>
</reference>
<dbReference type="InterPro" id="IPR050194">
    <property type="entry name" value="Glycosyltransferase_grp1"/>
</dbReference>